<dbReference type="InterPro" id="IPR026960">
    <property type="entry name" value="RVT-Znf"/>
</dbReference>
<feature type="domain" description="Reverse transcriptase zinc-binding" evidence="1">
    <location>
        <begin position="70"/>
        <end position="126"/>
    </location>
</feature>
<proteinExistence type="predicted"/>
<keyword evidence="3" id="KW-1185">Reference proteome</keyword>
<organism evidence="2 3">
    <name type="scientific">Cannabis sativa</name>
    <name type="common">Hemp</name>
    <name type="synonym">Marijuana</name>
    <dbReference type="NCBI Taxonomy" id="3483"/>
    <lineage>
        <taxon>Eukaryota</taxon>
        <taxon>Viridiplantae</taxon>
        <taxon>Streptophyta</taxon>
        <taxon>Embryophyta</taxon>
        <taxon>Tracheophyta</taxon>
        <taxon>Spermatophyta</taxon>
        <taxon>Magnoliopsida</taxon>
        <taxon>eudicotyledons</taxon>
        <taxon>Gunneridae</taxon>
        <taxon>Pentapetalae</taxon>
        <taxon>rosids</taxon>
        <taxon>fabids</taxon>
        <taxon>Rosales</taxon>
        <taxon>Cannabaceae</taxon>
        <taxon>Cannabis</taxon>
    </lineage>
</organism>
<reference evidence="2" key="2">
    <citation type="submission" date="2021-03" db="UniProtKB">
        <authorList>
            <consortium name="EnsemblPlants"/>
        </authorList>
    </citation>
    <scope>IDENTIFICATION</scope>
</reference>
<accession>A0A803P0P1</accession>
<sequence length="145" mass="16391">MLLKPFSHKEIKRVMFSISDSKSPGPVALDQEQNSCNLLGANVCLLKAYGGLGFKDDAKWNQSILAKLSIHRLIFCLQFVQAMNHQLLTRVNLLRFQVEMATVNCPVCDAGIETHEHPFFKCSLSRLVIKQVFEWMGKKLGPWAS</sequence>
<name>A0A803P0P1_CANSA</name>
<dbReference type="EnsemblPlants" id="evm.model.02.348">
    <property type="protein sequence ID" value="cds.evm.model.02.348"/>
    <property type="gene ID" value="evm.TU.02.348"/>
</dbReference>
<evidence type="ECO:0000259" key="1">
    <source>
        <dbReference type="Pfam" id="PF13966"/>
    </source>
</evidence>
<reference evidence="2" key="1">
    <citation type="submission" date="2018-11" db="EMBL/GenBank/DDBJ databases">
        <authorList>
            <person name="Grassa J C."/>
        </authorList>
    </citation>
    <scope>NUCLEOTIDE SEQUENCE [LARGE SCALE GENOMIC DNA]</scope>
</reference>
<dbReference type="Gramene" id="evm.model.02.348">
    <property type="protein sequence ID" value="cds.evm.model.02.348"/>
    <property type="gene ID" value="evm.TU.02.348"/>
</dbReference>
<dbReference type="Proteomes" id="UP000596661">
    <property type="component" value="Chromosome 2"/>
</dbReference>
<evidence type="ECO:0000313" key="3">
    <source>
        <dbReference type="Proteomes" id="UP000596661"/>
    </source>
</evidence>
<protein>
    <recommendedName>
        <fullName evidence="1">Reverse transcriptase zinc-binding domain-containing protein</fullName>
    </recommendedName>
</protein>
<dbReference type="AlphaFoldDB" id="A0A803P0P1"/>
<evidence type="ECO:0000313" key="2">
    <source>
        <dbReference type="EnsemblPlants" id="cds.evm.model.02.348"/>
    </source>
</evidence>
<dbReference type="Pfam" id="PF13966">
    <property type="entry name" value="zf-RVT"/>
    <property type="match status" value="1"/>
</dbReference>
<dbReference type="EMBL" id="UZAU01000103">
    <property type="status" value="NOT_ANNOTATED_CDS"/>
    <property type="molecule type" value="Genomic_DNA"/>
</dbReference>